<keyword evidence="7" id="KW-0472">Membrane</keyword>
<evidence type="ECO:0000256" key="8">
    <source>
        <dbReference type="ARBA" id="ARBA00023170"/>
    </source>
</evidence>
<reference evidence="10 11" key="1">
    <citation type="journal article" date="2017" name="G3 (Bethesda)">
        <title>The Physical Genome Mapping of Anopheles albimanus Corrected Scaffold Misassemblies and Identified Interarm Rearrangements in Genus Anopheles.</title>
        <authorList>
            <person name="Artemov G.N."/>
            <person name="Peery A.N."/>
            <person name="Jiang X."/>
            <person name="Tu Z."/>
            <person name="Stegniy V.N."/>
            <person name="Sharakhova M.V."/>
            <person name="Sharakhov I.V."/>
        </authorList>
    </citation>
    <scope>NUCLEOTIDE SEQUENCE [LARGE SCALE GENOMIC DNA]</scope>
    <source>
        <strain evidence="10 11">ALBI9_A</strain>
    </source>
</reference>
<evidence type="ECO:0000256" key="9">
    <source>
        <dbReference type="ARBA" id="ARBA00023224"/>
    </source>
</evidence>
<dbReference type="GO" id="GO:0005886">
    <property type="term" value="C:plasma membrane"/>
    <property type="evidence" value="ECO:0007669"/>
    <property type="project" value="UniProtKB-SubCell"/>
</dbReference>
<dbReference type="GO" id="GO:0005549">
    <property type="term" value="F:odorant binding"/>
    <property type="evidence" value="ECO:0007669"/>
    <property type="project" value="InterPro"/>
</dbReference>
<keyword evidence="11" id="KW-1185">Reference proteome</keyword>
<keyword evidence="8" id="KW-0675">Receptor</keyword>
<organism evidence="10 11">
    <name type="scientific">Anopheles albimanus</name>
    <name type="common">New world malaria mosquito</name>
    <dbReference type="NCBI Taxonomy" id="7167"/>
    <lineage>
        <taxon>Eukaryota</taxon>
        <taxon>Metazoa</taxon>
        <taxon>Ecdysozoa</taxon>
        <taxon>Arthropoda</taxon>
        <taxon>Hexapoda</taxon>
        <taxon>Insecta</taxon>
        <taxon>Pterygota</taxon>
        <taxon>Neoptera</taxon>
        <taxon>Endopterygota</taxon>
        <taxon>Diptera</taxon>
        <taxon>Nematocera</taxon>
        <taxon>Culicoidea</taxon>
        <taxon>Culicidae</taxon>
        <taxon>Anophelinae</taxon>
        <taxon>Anopheles</taxon>
    </lineage>
</organism>
<sequence length="369" mass="42931">MLAWFGCYVYIGQHRYTFRMVVTLTLCITFIIFTVYSAIISWGNAGEVMFSIVTVFYPLVGLTRLTIIFIYPDCCYKAVQMAEQMYENDPGTLLPTFHRAREQVLIRYADLFQRSVTIFAVCFLSSVALVVMLPFVMFIFTGDMILPLGVRFPYLDPREPIDYWVTLFLQLMYIVAGPLALTPSQNMYFAFIFNICMQYELLTVRLTELDETIQRNSQSAPLVREQLVRIIEFQQTCRNYITLIERCFANQSFIEVFCGSAQVALLFYEFRRTFWLPGLFVIPAAILQMLIQCALGTLIEIRCDQFNTKLCGITWLRMDRTEQKMYQFVLASAQQSPRLTCGGVAIINMNLFLAVYKKVYSFFMMLRNF</sequence>
<dbReference type="PANTHER" id="PTHR21137">
    <property type="entry name" value="ODORANT RECEPTOR"/>
    <property type="match status" value="1"/>
</dbReference>
<dbReference type="GO" id="GO:0007165">
    <property type="term" value="P:signal transduction"/>
    <property type="evidence" value="ECO:0007669"/>
    <property type="project" value="UniProtKB-KW"/>
</dbReference>
<evidence type="ECO:0000256" key="1">
    <source>
        <dbReference type="ARBA" id="ARBA00004651"/>
    </source>
</evidence>
<dbReference type="PANTHER" id="PTHR21137:SF35">
    <property type="entry name" value="ODORANT RECEPTOR 19A-RELATED"/>
    <property type="match status" value="1"/>
</dbReference>
<name>A0A182F7U2_ANOAL</name>
<accession>A0A182F7U2</accession>
<evidence type="ECO:0000313" key="11">
    <source>
        <dbReference type="Proteomes" id="UP000069272"/>
    </source>
</evidence>
<dbReference type="VEuPathDB" id="VectorBase:AALB20_029187"/>
<keyword evidence="9" id="KW-0807">Transducer</keyword>
<keyword evidence="4" id="KW-0812">Transmembrane</keyword>
<evidence type="ECO:0000313" key="10">
    <source>
        <dbReference type="EnsemblMetazoa" id="AALB002560-PA"/>
    </source>
</evidence>
<keyword evidence="2" id="KW-1003">Cell membrane</keyword>
<protein>
    <submittedName>
        <fullName evidence="10">Uncharacterized protein</fullName>
    </submittedName>
</protein>
<evidence type="ECO:0000256" key="4">
    <source>
        <dbReference type="ARBA" id="ARBA00022692"/>
    </source>
</evidence>
<evidence type="ECO:0000256" key="2">
    <source>
        <dbReference type="ARBA" id="ARBA00022475"/>
    </source>
</evidence>
<dbReference type="AlphaFoldDB" id="A0A182F7U2"/>
<reference evidence="10" key="2">
    <citation type="submission" date="2022-08" db="UniProtKB">
        <authorList>
            <consortium name="EnsemblMetazoa"/>
        </authorList>
    </citation>
    <scope>IDENTIFICATION</scope>
    <source>
        <strain evidence="10">STECLA/ALBI9_A</strain>
    </source>
</reference>
<dbReference type="GO" id="GO:0004984">
    <property type="term" value="F:olfactory receptor activity"/>
    <property type="evidence" value="ECO:0007669"/>
    <property type="project" value="InterPro"/>
</dbReference>
<proteinExistence type="predicted"/>
<dbReference type="Pfam" id="PF02949">
    <property type="entry name" value="7tm_6"/>
    <property type="match status" value="1"/>
</dbReference>
<dbReference type="EnsemblMetazoa" id="AALB002560-RA">
    <property type="protein sequence ID" value="AALB002560-PA"/>
    <property type="gene ID" value="AALB002560"/>
</dbReference>
<dbReference type="InterPro" id="IPR004117">
    <property type="entry name" value="7tm6_olfct_rcpt"/>
</dbReference>
<keyword evidence="6" id="KW-1133">Transmembrane helix</keyword>
<dbReference type="VEuPathDB" id="VectorBase:AALB002560"/>
<keyword evidence="5" id="KW-0552">Olfaction</keyword>
<dbReference type="STRING" id="7167.A0A182F7U2"/>
<comment type="subcellular location">
    <subcellularLocation>
        <location evidence="1">Cell membrane</location>
        <topology evidence="1">Multi-pass membrane protein</topology>
    </subcellularLocation>
</comment>
<evidence type="ECO:0000256" key="3">
    <source>
        <dbReference type="ARBA" id="ARBA00022606"/>
    </source>
</evidence>
<evidence type="ECO:0000256" key="7">
    <source>
        <dbReference type="ARBA" id="ARBA00023136"/>
    </source>
</evidence>
<evidence type="ECO:0000256" key="5">
    <source>
        <dbReference type="ARBA" id="ARBA00022725"/>
    </source>
</evidence>
<keyword evidence="3" id="KW-0716">Sensory transduction</keyword>
<dbReference type="Proteomes" id="UP000069272">
    <property type="component" value="Chromosome 2R"/>
</dbReference>
<evidence type="ECO:0000256" key="6">
    <source>
        <dbReference type="ARBA" id="ARBA00022989"/>
    </source>
</evidence>